<accession>A0A2A6RNA2</accession>
<gene>
    <name evidence="1" type="ORF">CJ255_03240</name>
</gene>
<reference evidence="2" key="1">
    <citation type="submission" date="2017-08" db="EMBL/GenBank/DDBJ databases">
        <authorList>
            <person name="Grouzdev D.S."/>
            <person name="Gaisin V.A."/>
            <person name="Rysina M.S."/>
            <person name="Gorlenko V.M."/>
        </authorList>
    </citation>
    <scope>NUCLEOTIDE SEQUENCE [LARGE SCALE GENOMIC DNA]</scope>
    <source>
        <strain evidence="2">Kir15-3F</strain>
    </source>
</reference>
<organism evidence="1 2">
    <name type="scientific">Candidatus Viridilinea mediisalina</name>
    <dbReference type="NCBI Taxonomy" id="2024553"/>
    <lineage>
        <taxon>Bacteria</taxon>
        <taxon>Bacillati</taxon>
        <taxon>Chloroflexota</taxon>
        <taxon>Chloroflexia</taxon>
        <taxon>Chloroflexales</taxon>
        <taxon>Chloroflexineae</taxon>
        <taxon>Oscillochloridaceae</taxon>
        <taxon>Candidatus Viridilinea</taxon>
    </lineage>
</organism>
<sequence length="212" mass="23862">MKRLAITIAYPKSAQVRLTDARDAGHVTVNAFHFDLRPGALQAVTPALQDGVNILRFVVTTQRFREKVFNLDLDRPQWIGRFEFYINEQLVSIFEDQGLALLGGGSYLIAQLELSLYHPIVVPTLPELVNRIRRIPGMTDTVPKDVGRAIVHTSFANQLTIRTWKNRFGVDFVYVCDGDNTCQYAGYVGWVHAAGLRRTLLALREAYTVACP</sequence>
<proteinExistence type="predicted"/>
<evidence type="ECO:0000313" key="2">
    <source>
        <dbReference type="Proteomes" id="UP000220527"/>
    </source>
</evidence>
<evidence type="ECO:0000313" key="1">
    <source>
        <dbReference type="EMBL" id="PDW04542.1"/>
    </source>
</evidence>
<dbReference type="Proteomes" id="UP000220527">
    <property type="component" value="Unassembled WGS sequence"/>
</dbReference>
<dbReference type="AlphaFoldDB" id="A0A2A6RNA2"/>
<keyword evidence="2" id="KW-1185">Reference proteome</keyword>
<comment type="caution">
    <text evidence="1">The sequence shown here is derived from an EMBL/GenBank/DDBJ whole genome shotgun (WGS) entry which is preliminary data.</text>
</comment>
<name>A0A2A6RNA2_9CHLR</name>
<dbReference type="RefSeq" id="WP_097642665.1">
    <property type="nucleotide sequence ID" value="NZ_NQWI01000008.1"/>
</dbReference>
<dbReference type="OrthoDB" id="528836at2"/>
<dbReference type="EMBL" id="NQWI01000008">
    <property type="protein sequence ID" value="PDW04542.1"/>
    <property type="molecule type" value="Genomic_DNA"/>
</dbReference>
<protein>
    <submittedName>
        <fullName evidence="1">Uncharacterized protein</fullName>
    </submittedName>
</protein>